<dbReference type="OrthoDB" id="2573163at2759"/>
<accession>A0A6V7WKZ9</accession>
<dbReference type="Proteomes" id="UP000580250">
    <property type="component" value="Unassembled WGS sequence"/>
</dbReference>
<evidence type="ECO:0000256" key="1">
    <source>
        <dbReference type="SAM" id="MobiDB-lite"/>
    </source>
</evidence>
<comment type="caution">
    <text evidence="2">The sequence shown here is derived from an EMBL/GenBank/DDBJ whole genome shotgun (WGS) entry which is preliminary data.</text>
</comment>
<reference evidence="2 3" key="1">
    <citation type="submission" date="2020-08" db="EMBL/GenBank/DDBJ databases">
        <authorList>
            <person name="Koutsovoulos G."/>
            <person name="Danchin GJ E."/>
        </authorList>
    </citation>
    <scope>NUCLEOTIDE SEQUENCE [LARGE SCALE GENOMIC DNA]</scope>
</reference>
<evidence type="ECO:0000313" key="2">
    <source>
        <dbReference type="EMBL" id="CAD2187690.1"/>
    </source>
</evidence>
<gene>
    <name evidence="2" type="ORF">MENT_LOCUS40291</name>
</gene>
<proteinExistence type="predicted"/>
<protein>
    <submittedName>
        <fullName evidence="2">Uncharacterized protein</fullName>
    </submittedName>
</protein>
<feature type="region of interest" description="Disordered" evidence="1">
    <location>
        <begin position="1"/>
        <end position="41"/>
    </location>
</feature>
<sequence length="84" mass="9280">MEDDESSINSSTMGFTSDSGAEMGEPDEEEEETNSSSLTNLQQFNNSVVDVDKIEININLNISQRLEGFVVNSSTTTTKIQRNE</sequence>
<organism evidence="2 3">
    <name type="scientific">Meloidogyne enterolobii</name>
    <name type="common">Root-knot nematode worm</name>
    <name type="synonym">Meloidogyne mayaguensis</name>
    <dbReference type="NCBI Taxonomy" id="390850"/>
    <lineage>
        <taxon>Eukaryota</taxon>
        <taxon>Metazoa</taxon>
        <taxon>Ecdysozoa</taxon>
        <taxon>Nematoda</taxon>
        <taxon>Chromadorea</taxon>
        <taxon>Rhabditida</taxon>
        <taxon>Tylenchina</taxon>
        <taxon>Tylenchomorpha</taxon>
        <taxon>Tylenchoidea</taxon>
        <taxon>Meloidogynidae</taxon>
        <taxon>Meloidogyninae</taxon>
        <taxon>Meloidogyne</taxon>
    </lineage>
</organism>
<feature type="compositionally biased region" description="Acidic residues" evidence="1">
    <location>
        <begin position="24"/>
        <end position="33"/>
    </location>
</feature>
<evidence type="ECO:0000313" key="3">
    <source>
        <dbReference type="Proteomes" id="UP000580250"/>
    </source>
</evidence>
<dbReference type="AlphaFoldDB" id="A0A6V7WKZ9"/>
<name>A0A6V7WKZ9_MELEN</name>
<feature type="compositionally biased region" description="Polar residues" evidence="1">
    <location>
        <begin position="7"/>
        <end position="19"/>
    </location>
</feature>
<dbReference type="EMBL" id="CAJEWN010000650">
    <property type="protein sequence ID" value="CAD2187690.1"/>
    <property type="molecule type" value="Genomic_DNA"/>
</dbReference>